<gene>
    <name evidence="7" type="ORF">CMV_019131</name>
</gene>
<name>A0A8J4QZD0_9ROSI</name>
<dbReference type="PANTHER" id="PTHR10997:SF7">
    <property type="entry name" value="IMPORTIN-11"/>
    <property type="match status" value="1"/>
</dbReference>
<dbReference type="OrthoDB" id="361693at2759"/>
<keyword evidence="3" id="KW-0813">Transport</keyword>
<dbReference type="SUPFAM" id="SSF48371">
    <property type="entry name" value="ARM repeat"/>
    <property type="match status" value="1"/>
</dbReference>
<organism evidence="7 8">
    <name type="scientific">Castanea mollissima</name>
    <name type="common">Chinese chestnut</name>
    <dbReference type="NCBI Taxonomy" id="60419"/>
    <lineage>
        <taxon>Eukaryota</taxon>
        <taxon>Viridiplantae</taxon>
        <taxon>Streptophyta</taxon>
        <taxon>Embryophyta</taxon>
        <taxon>Tracheophyta</taxon>
        <taxon>Spermatophyta</taxon>
        <taxon>Magnoliopsida</taxon>
        <taxon>eudicotyledons</taxon>
        <taxon>Gunneridae</taxon>
        <taxon>Pentapetalae</taxon>
        <taxon>rosids</taxon>
        <taxon>fabids</taxon>
        <taxon>Fagales</taxon>
        <taxon>Fagaceae</taxon>
        <taxon>Castanea</taxon>
    </lineage>
</organism>
<protein>
    <recommendedName>
        <fullName evidence="6">Importin N-terminal domain-containing protein</fullName>
    </recommendedName>
</protein>
<dbReference type="InterPro" id="IPR011989">
    <property type="entry name" value="ARM-like"/>
</dbReference>
<sequence length="939" mass="105701">MALSASDLPAMYSLLANSMSGDESVRKPAESALSQSESRPGFCSCLMEVITAKDLASQVDIRLLASVYFKNSINRYWRNRRDSSGISNEEKTHLRQKLLSHLREENYQIALMLAVLISKIARIDYPKEWPELFSVLAQQLQSADVLTSHRIFMIIFRSLKELSTKRLISDQRNFAEISSHFFDYSWHIWQRDVQAILHGFSTLSQSYNSNDPNQHLDELYLQCERWLLCLKIIRQLIISGFPSDAKQVQEVRPVKEVSPVLLNAIQSFLPYYSSFQKCILECKEYKPSLSGRVMDENQITQEQIKKNISNAVGGVLTSLLPNERIVLLCNVLIRRYFVLTTSDLEELYQNPESFHHEQDMVQWTEKLRPCAEALYIVLFENHSQLLGPVVVSLLQEAMKGCPTSVTEITPGLLLKDAAYGAAAYVYYELSNYLSFKDWYNGALSPELSNDHPNMHIIHRKVALILGQWVSEVKDDTKRQVYCALIKLLQEKNLSVRLAACRSLCLHVEDANFSEQEFVDLLPICWGSCFKLVEEVQEFDSKVQVLNSVSVLIAHVSEVIPFAENLVQFFHKVWEESSGESLLQIQLLIALRNFVVALGGQSPICYNMLLPILRRGIDINSPDELIEDSMLLWEATLSHAPSLVPQLLACFPCLVEIMERSYEHLQVAVSIIEDYIILGGTEFLSMHASSVARILDLVVGNVTDKGILSILPVIDILIQCFPAEVPPLISSVLQKLIVMCLSGGDDYDPSKTAVKASSAAILARILVMNTNYLAQLMSEQSLLLLLQKASVPIKDNILLCLVDIWLDKVDNASSTQRKTFGLALSIILTLRLPQVLDKLDQILSVCTTVILSENNDLSEDESSGENMSSSRCHGEGTIPSKELRKRQIKYSDPINQLSLETSVRENLQTCAALHGESFNSAIGNMHPAALEQLKKALKMP</sequence>
<dbReference type="FunFam" id="1.25.10.10:FF:001096">
    <property type="entry name" value="Predicted protein"/>
    <property type="match status" value="1"/>
</dbReference>
<evidence type="ECO:0000256" key="1">
    <source>
        <dbReference type="ARBA" id="ARBA00004123"/>
    </source>
</evidence>
<dbReference type="SMART" id="SM00913">
    <property type="entry name" value="IBN_N"/>
    <property type="match status" value="1"/>
</dbReference>
<evidence type="ECO:0000313" key="7">
    <source>
        <dbReference type="EMBL" id="KAF3955669.1"/>
    </source>
</evidence>
<accession>A0A8J4QZD0</accession>
<dbReference type="Proteomes" id="UP000737018">
    <property type="component" value="Unassembled WGS sequence"/>
</dbReference>
<dbReference type="PROSITE" id="PS50166">
    <property type="entry name" value="IMPORTIN_B_NT"/>
    <property type="match status" value="1"/>
</dbReference>
<dbReference type="InterPro" id="IPR001494">
    <property type="entry name" value="Importin-beta_N"/>
</dbReference>
<comment type="similarity">
    <text evidence="2">Belongs to the importin beta family.</text>
</comment>
<feature type="domain" description="Importin N-terminal" evidence="6">
    <location>
        <begin position="29"/>
        <end position="104"/>
    </location>
</feature>
<keyword evidence="4" id="KW-0539">Nucleus</keyword>
<dbReference type="GO" id="GO:0005635">
    <property type="term" value="C:nuclear envelope"/>
    <property type="evidence" value="ECO:0007669"/>
    <property type="project" value="TreeGrafter"/>
</dbReference>
<dbReference type="GO" id="GO:0005829">
    <property type="term" value="C:cytosol"/>
    <property type="evidence" value="ECO:0007669"/>
    <property type="project" value="TreeGrafter"/>
</dbReference>
<dbReference type="Pfam" id="PF03810">
    <property type="entry name" value="IBN_N"/>
    <property type="match status" value="1"/>
</dbReference>
<evidence type="ECO:0000313" key="8">
    <source>
        <dbReference type="Proteomes" id="UP000737018"/>
    </source>
</evidence>
<proteinExistence type="inferred from homology"/>
<comment type="caution">
    <text evidence="7">The sequence shown here is derived from an EMBL/GenBank/DDBJ whole genome shotgun (WGS) entry which is preliminary data.</text>
</comment>
<evidence type="ECO:0000256" key="4">
    <source>
        <dbReference type="ARBA" id="ARBA00023242"/>
    </source>
</evidence>
<evidence type="ECO:0000256" key="2">
    <source>
        <dbReference type="ARBA" id="ARBA00007991"/>
    </source>
</evidence>
<dbReference type="InterPro" id="IPR058669">
    <property type="entry name" value="TPR_IPO7/11-like"/>
</dbReference>
<evidence type="ECO:0000259" key="6">
    <source>
        <dbReference type="PROSITE" id="PS50166"/>
    </source>
</evidence>
<keyword evidence="8" id="KW-1185">Reference proteome</keyword>
<reference evidence="7" key="1">
    <citation type="submission" date="2020-03" db="EMBL/GenBank/DDBJ databases">
        <title>Castanea mollissima Vanexum genome sequencing.</title>
        <authorList>
            <person name="Staton M."/>
        </authorList>
    </citation>
    <scope>NUCLEOTIDE SEQUENCE</scope>
    <source>
        <tissue evidence="7">Leaf</tissue>
    </source>
</reference>
<comment type="subcellular location">
    <subcellularLocation>
        <location evidence="1">Nucleus</location>
    </subcellularLocation>
</comment>
<dbReference type="InterPro" id="IPR016024">
    <property type="entry name" value="ARM-type_fold"/>
</dbReference>
<dbReference type="GO" id="GO:0006606">
    <property type="term" value="P:protein import into nucleus"/>
    <property type="evidence" value="ECO:0007669"/>
    <property type="project" value="TreeGrafter"/>
</dbReference>
<dbReference type="AlphaFoldDB" id="A0A8J4QZD0"/>
<feature type="region of interest" description="Disordered" evidence="5">
    <location>
        <begin position="856"/>
        <end position="876"/>
    </location>
</feature>
<dbReference type="EMBL" id="JRKL02003306">
    <property type="protein sequence ID" value="KAF3955669.1"/>
    <property type="molecule type" value="Genomic_DNA"/>
</dbReference>
<evidence type="ECO:0000256" key="3">
    <source>
        <dbReference type="ARBA" id="ARBA00022448"/>
    </source>
</evidence>
<dbReference type="Gene3D" id="1.25.10.10">
    <property type="entry name" value="Leucine-rich Repeat Variant"/>
    <property type="match status" value="2"/>
</dbReference>
<evidence type="ECO:0000256" key="5">
    <source>
        <dbReference type="SAM" id="MobiDB-lite"/>
    </source>
</evidence>
<dbReference type="PANTHER" id="PTHR10997">
    <property type="entry name" value="IMPORTIN-7, 8, 11"/>
    <property type="match status" value="1"/>
</dbReference>
<dbReference type="GO" id="GO:0031267">
    <property type="term" value="F:small GTPase binding"/>
    <property type="evidence" value="ECO:0007669"/>
    <property type="project" value="InterPro"/>
</dbReference>
<dbReference type="Pfam" id="PF25758">
    <property type="entry name" value="TPR_IPO11"/>
    <property type="match status" value="1"/>
</dbReference>